<keyword evidence="2 9" id="KW-0813">Transport</keyword>
<evidence type="ECO:0000256" key="9">
    <source>
        <dbReference type="HAMAP-Rule" id="MF_01308"/>
    </source>
</evidence>
<comment type="subcellular location">
    <subcellularLocation>
        <location evidence="1">Membrane</location>
        <topology evidence="1">Multi-pass membrane protein</topology>
    </subcellularLocation>
    <subcellularLocation>
        <location evidence="9">Plastid</location>
        <location evidence="9">Chloroplast inner membrane</location>
        <topology evidence="9">Multi-pass membrane protein</topology>
    </subcellularLocation>
</comment>
<dbReference type="Proteomes" id="UP000825935">
    <property type="component" value="Chromosome 5"/>
</dbReference>
<keyword evidence="9" id="KW-0050">Antiport</keyword>
<keyword evidence="10" id="KW-0934">Plastid</keyword>
<feature type="transmembrane region" description="Helical" evidence="9">
    <location>
        <begin position="468"/>
        <end position="489"/>
    </location>
</feature>
<dbReference type="GO" id="GO:0009706">
    <property type="term" value="C:chloroplast inner membrane"/>
    <property type="evidence" value="ECO:0007669"/>
    <property type="project" value="UniProtKB-SubCell"/>
</dbReference>
<evidence type="ECO:0000313" key="12">
    <source>
        <dbReference type="EMBL" id="KAH7436989.1"/>
    </source>
</evidence>
<dbReference type="OrthoDB" id="993at2759"/>
<reference evidence="10" key="1">
    <citation type="submission" date="2014-06" db="EMBL/GenBank/DDBJ databases">
        <title>Ceratopteris richardii plastome.</title>
        <authorList>
            <person name="Marchant D.B."/>
            <person name="Der J.P."/>
            <person name="Wolf P.G."/>
        </authorList>
    </citation>
    <scope>NUCLEOTIDE SEQUENCE</scope>
    <source>
        <strain evidence="10">Hnn</strain>
    </source>
</reference>
<dbReference type="InterPro" id="IPR004282">
    <property type="entry name" value="CemA"/>
</dbReference>
<dbReference type="OMA" id="LWIRCYL"/>
<evidence type="ECO:0000256" key="8">
    <source>
        <dbReference type="ARBA" id="ARBA00043980"/>
    </source>
</evidence>
<name>A0A097A056_CERRI</name>
<geneLocation type="chloroplast" evidence="10"/>
<evidence type="ECO:0000256" key="4">
    <source>
        <dbReference type="ARBA" id="ARBA00022781"/>
    </source>
</evidence>
<evidence type="ECO:0000256" key="6">
    <source>
        <dbReference type="ARBA" id="ARBA00023065"/>
    </source>
</evidence>
<dbReference type="GO" id="GO:0006813">
    <property type="term" value="P:potassium ion transport"/>
    <property type="evidence" value="ECO:0007669"/>
    <property type="project" value="UniProtKB-UniRule"/>
</dbReference>
<dbReference type="Pfam" id="PF03040">
    <property type="entry name" value="CemA"/>
    <property type="match status" value="1"/>
</dbReference>
<keyword evidence="9" id="KW-0633">Potassium transport</keyword>
<keyword evidence="4 9" id="KW-0375">Hydrogen ion transport</keyword>
<sequence>MKSYRWKQKIIRWILNTPYRSLDRAYKTSKYLQFHSLCFTQLKSTFSAGKELSRVQQLFGIAMSHLSRYVIYFSLLEYKLSLVFLESKNKNVQDCFSDEDPLFFSKQAIRILFPFYKQLSKIENCFKTQLLKSLTYTKKNNIFSRSFFSNYFMNSNEVDTQNKEFTKFSENQIEEDSTYASNSVDYKVNNSKKMNRKLAWIEATSNEFDFRKNCFFKQKIWYQTEKNSIENYLNLSIYRHRSVPYESISLIPRSVTRTLSKFKLELTNKSTVLVQNEFDLAKNQASVSLQYIWLSVLLSLFFRVAIKHWFLEPWIRRWWNILQIQVFLNSLQEEKALKQLREGEALLWLNDIIGNLSDRQFQNFDAAVCNETTKLAMMYNEPNIQLILQLVTNTISLTFLVFLFLSGRKRLAVLNSRIQESFYSLNDTMKAFFILLLTDLCVGFHSPHGWEILVVSFFKQFGLIPNKYVISCFVSTFPVLLDTVFKYWIFRHLNRTSPSIVVTYHTMGE</sequence>
<evidence type="ECO:0000313" key="13">
    <source>
        <dbReference type="Proteomes" id="UP000825935"/>
    </source>
</evidence>
<dbReference type="EMBL" id="CM035410">
    <property type="protein sequence ID" value="KAH7436989.1"/>
    <property type="molecule type" value="Genomic_DNA"/>
</dbReference>
<evidence type="ECO:0000256" key="2">
    <source>
        <dbReference type="ARBA" id="ARBA00022448"/>
    </source>
</evidence>
<keyword evidence="9" id="KW-0630">Potassium</keyword>
<dbReference type="GO" id="GO:0015078">
    <property type="term" value="F:proton transmembrane transporter activity"/>
    <property type="evidence" value="ECO:0007669"/>
    <property type="project" value="UniProtKB-UniRule"/>
</dbReference>
<keyword evidence="7 9" id="KW-0472">Membrane</keyword>
<evidence type="ECO:0000256" key="7">
    <source>
        <dbReference type="ARBA" id="ARBA00023136"/>
    </source>
</evidence>
<keyword evidence="6 9" id="KW-0406">Ion transport</keyword>
<gene>
    <name evidence="9 10" type="primary">cemA</name>
    <name evidence="10" type="ORF">CeraR_p053</name>
    <name evidence="12" type="ORF">KP509_05G050100</name>
    <name evidence="11" type="ORF">KP509_38G006900</name>
</gene>
<accession>A0A097A056</accession>
<feature type="transmembrane region" description="Helical" evidence="9">
    <location>
        <begin position="386"/>
        <end position="407"/>
    </location>
</feature>
<dbReference type="HAMAP" id="MF_01308">
    <property type="entry name" value="CemA_PxcA"/>
    <property type="match status" value="1"/>
</dbReference>
<dbReference type="EMBL" id="CM035443">
    <property type="protein sequence ID" value="KAH7277776.1"/>
    <property type="molecule type" value="Genomic_DNA"/>
</dbReference>
<keyword evidence="5 9" id="KW-1133">Transmembrane helix</keyword>
<protein>
    <recommendedName>
        <fullName evidence="9">Potassium/proton antiporter CemA</fullName>
    </recommendedName>
    <alternativeName>
        <fullName evidence="9">Chloroplast envelope membrane protein A</fullName>
        <shortName evidence="9">CemA</shortName>
    </alternativeName>
</protein>
<evidence type="ECO:0000256" key="5">
    <source>
        <dbReference type="ARBA" id="ARBA00022989"/>
    </source>
</evidence>
<proteinExistence type="inferred from homology"/>
<evidence type="ECO:0000256" key="3">
    <source>
        <dbReference type="ARBA" id="ARBA00022692"/>
    </source>
</evidence>
<keyword evidence="13" id="KW-1185">Reference proteome</keyword>
<comment type="catalytic activity">
    <reaction evidence="9">
        <text>K(+)(in) + H(+)(out) = K(+)(out) + H(+)(in)</text>
        <dbReference type="Rhea" id="RHEA:29467"/>
        <dbReference type="ChEBI" id="CHEBI:15378"/>
        <dbReference type="ChEBI" id="CHEBI:29103"/>
    </reaction>
</comment>
<dbReference type="Proteomes" id="UP000825935">
    <property type="component" value="Chromosome 38"/>
</dbReference>
<reference evidence="11" key="2">
    <citation type="submission" date="2021-08" db="EMBL/GenBank/DDBJ databases">
        <title>WGS assembly of Ceratopteris richardii.</title>
        <authorList>
            <person name="Marchant D.B."/>
            <person name="Chen G."/>
            <person name="Jenkins J."/>
            <person name="Shu S."/>
            <person name="Leebens-Mack J."/>
            <person name="Grimwood J."/>
            <person name="Schmutz J."/>
            <person name="Soltis P."/>
            <person name="Soltis D."/>
            <person name="Chen Z.-H."/>
        </authorList>
    </citation>
    <scope>NUCLEOTIDE SEQUENCE</scope>
    <source>
        <strain evidence="11">Whitten #5841</strain>
        <tissue evidence="11">Leaf</tissue>
    </source>
</reference>
<dbReference type="AlphaFoldDB" id="A0A097A056"/>
<feature type="transmembrane region" description="Helical" evidence="9">
    <location>
        <begin position="428"/>
        <end position="448"/>
    </location>
</feature>
<evidence type="ECO:0000256" key="1">
    <source>
        <dbReference type="ARBA" id="ARBA00004141"/>
    </source>
</evidence>
<dbReference type="PANTHER" id="PTHR33650:SF2">
    <property type="entry name" value="CHLOROPLAST ENVELOPE MEMBRANE PROTEIN"/>
    <property type="match status" value="1"/>
</dbReference>
<comment type="similarity">
    <text evidence="8 9">Belongs to the CemA family.</text>
</comment>
<keyword evidence="9" id="KW-1001">Plastid inner membrane</keyword>
<dbReference type="EMBL" id="KM052729">
    <property type="protein sequence ID" value="AIS38250.1"/>
    <property type="molecule type" value="Genomic_DNA"/>
</dbReference>
<keyword evidence="10" id="KW-0150">Chloroplast</keyword>
<comment type="function">
    <text evidence="9">Contributes to K(+)/H(+) antiport activity by supporting proton efflux to control proton extrusion and homeostasis in chloroplasts in a light-dependent manner to modulate photosynthesis. Prevents excessive induction of non-photochemical quenching (NPQ) under continuous-light conditions. Indirectly promotes efficient inorganic carbon uptake into chloroplasts.</text>
</comment>
<keyword evidence="3 9" id="KW-0812">Transmembrane</keyword>
<evidence type="ECO:0000313" key="10">
    <source>
        <dbReference type="EMBL" id="AIS38250.1"/>
    </source>
</evidence>
<organism evidence="10">
    <name type="scientific">Ceratopteris richardii</name>
    <name type="common">Triangle waterfern</name>
    <dbReference type="NCBI Taxonomy" id="49495"/>
    <lineage>
        <taxon>Eukaryota</taxon>
        <taxon>Viridiplantae</taxon>
        <taxon>Streptophyta</taxon>
        <taxon>Embryophyta</taxon>
        <taxon>Tracheophyta</taxon>
        <taxon>Polypodiopsida</taxon>
        <taxon>Polypodiidae</taxon>
        <taxon>Polypodiales</taxon>
        <taxon>Pteridineae</taxon>
        <taxon>Pteridaceae</taxon>
        <taxon>Parkerioideae</taxon>
        <taxon>Ceratopteris</taxon>
    </lineage>
</organism>
<dbReference type="GO" id="GO:0015297">
    <property type="term" value="F:antiporter activity"/>
    <property type="evidence" value="ECO:0007669"/>
    <property type="project" value="UniProtKB-KW"/>
</dbReference>
<dbReference type="PANTHER" id="PTHR33650">
    <property type="entry name" value="CHLOROPLAST ENVELOPE MEMBRANE PROTEIN-RELATED"/>
    <property type="match status" value="1"/>
</dbReference>
<evidence type="ECO:0000313" key="11">
    <source>
        <dbReference type="EMBL" id="KAH7277776.1"/>
    </source>
</evidence>